<dbReference type="AlphaFoldDB" id="A0AAP2CEX9"/>
<comment type="caution">
    <text evidence="3">The sequence shown here is derived from an EMBL/GenBank/DDBJ whole genome shotgun (WGS) entry which is preliminary data.</text>
</comment>
<organism evidence="3 4">
    <name type="scientific">Litoribacter ruber</name>
    <dbReference type="NCBI Taxonomy" id="702568"/>
    <lineage>
        <taxon>Bacteria</taxon>
        <taxon>Pseudomonadati</taxon>
        <taxon>Bacteroidota</taxon>
        <taxon>Cytophagia</taxon>
        <taxon>Cytophagales</taxon>
        <taxon>Cyclobacteriaceae</taxon>
        <taxon>Litoribacter</taxon>
    </lineage>
</organism>
<dbReference type="InterPro" id="IPR051159">
    <property type="entry name" value="Hexapeptide_acetyltransf"/>
</dbReference>
<accession>A0AAP2CEX9</accession>
<dbReference type="Gene3D" id="2.160.10.10">
    <property type="entry name" value="Hexapeptide repeat proteins"/>
    <property type="match status" value="1"/>
</dbReference>
<keyword evidence="3" id="KW-0012">Acyltransferase</keyword>
<name>A0AAP2CEX9_9BACT</name>
<dbReference type="InterPro" id="IPR001451">
    <property type="entry name" value="Hexapep"/>
</dbReference>
<evidence type="ECO:0000313" key="3">
    <source>
        <dbReference type="EMBL" id="MBS9523188.1"/>
    </source>
</evidence>
<comment type="similarity">
    <text evidence="1">Belongs to the transferase hexapeptide repeat family.</text>
</comment>
<dbReference type="Proteomes" id="UP001319104">
    <property type="component" value="Unassembled WGS sequence"/>
</dbReference>
<protein>
    <submittedName>
        <fullName evidence="3">Acyltransferase</fullName>
    </submittedName>
</protein>
<dbReference type="CDD" id="cd04647">
    <property type="entry name" value="LbH_MAT_like"/>
    <property type="match status" value="1"/>
</dbReference>
<evidence type="ECO:0000256" key="2">
    <source>
        <dbReference type="ARBA" id="ARBA00022679"/>
    </source>
</evidence>
<sequence>MPLIPETRLFGLKNKLYKIAGATIGRGVRICSSVQIRGIGELSIGDHTWVGHNSHIISACNIVIGKNVDIAPNVFFTTGSHQINMSGERIAGKGIQEAINIGDGSWIAAGAIILPGTSIGNKCIVAAGAVVKGSFPDNSLIGGVPAKLIKQLI</sequence>
<keyword evidence="2" id="KW-0808">Transferase</keyword>
<dbReference type="Pfam" id="PF14602">
    <property type="entry name" value="Hexapep_2"/>
    <property type="match status" value="1"/>
</dbReference>
<dbReference type="GO" id="GO:0005829">
    <property type="term" value="C:cytosol"/>
    <property type="evidence" value="ECO:0007669"/>
    <property type="project" value="TreeGrafter"/>
</dbReference>
<dbReference type="RefSeq" id="WP_213944049.1">
    <property type="nucleotide sequence ID" value="NZ_JAHCMY010000001.1"/>
</dbReference>
<dbReference type="GO" id="GO:0008374">
    <property type="term" value="F:O-acyltransferase activity"/>
    <property type="evidence" value="ECO:0007669"/>
    <property type="project" value="TreeGrafter"/>
</dbReference>
<gene>
    <name evidence="3" type="ORF">KI659_04070</name>
</gene>
<dbReference type="SUPFAM" id="SSF51161">
    <property type="entry name" value="Trimeric LpxA-like enzymes"/>
    <property type="match status" value="1"/>
</dbReference>
<dbReference type="Pfam" id="PF00132">
    <property type="entry name" value="Hexapep"/>
    <property type="match status" value="1"/>
</dbReference>
<dbReference type="InterPro" id="IPR011004">
    <property type="entry name" value="Trimer_LpxA-like_sf"/>
</dbReference>
<keyword evidence="4" id="KW-1185">Reference proteome</keyword>
<proteinExistence type="inferred from homology"/>
<dbReference type="EMBL" id="JAHCMY010000001">
    <property type="protein sequence ID" value="MBS9523188.1"/>
    <property type="molecule type" value="Genomic_DNA"/>
</dbReference>
<dbReference type="PANTHER" id="PTHR23416:SF23">
    <property type="entry name" value="ACETYLTRANSFERASE C18B11.09C-RELATED"/>
    <property type="match status" value="1"/>
</dbReference>
<dbReference type="PANTHER" id="PTHR23416">
    <property type="entry name" value="SIALIC ACID SYNTHASE-RELATED"/>
    <property type="match status" value="1"/>
</dbReference>
<reference evidence="3 4" key="1">
    <citation type="submission" date="2021-05" db="EMBL/GenBank/DDBJ databases">
        <authorList>
            <person name="Zhang Z.D."/>
            <person name="Osman G."/>
        </authorList>
    </citation>
    <scope>NUCLEOTIDE SEQUENCE [LARGE SCALE GENOMIC DNA]</scope>
    <source>
        <strain evidence="3 4">KCTC 32217</strain>
    </source>
</reference>
<evidence type="ECO:0000313" key="4">
    <source>
        <dbReference type="Proteomes" id="UP001319104"/>
    </source>
</evidence>
<evidence type="ECO:0000256" key="1">
    <source>
        <dbReference type="ARBA" id="ARBA00007274"/>
    </source>
</evidence>